<proteinExistence type="predicted"/>
<evidence type="ECO:0000313" key="2">
    <source>
        <dbReference type="Proteomes" id="UP000410492"/>
    </source>
</evidence>
<dbReference type="Proteomes" id="UP000410492">
    <property type="component" value="Unassembled WGS sequence"/>
</dbReference>
<reference evidence="1 2" key="1">
    <citation type="submission" date="2019-01" db="EMBL/GenBank/DDBJ databases">
        <authorList>
            <person name="Sayadi A."/>
        </authorList>
    </citation>
    <scope>NUCLEOTIDE SEQUENCE [LARGE SCALE GENOMIC DNA]</scope>
</reference>
<protein>
    <submittedName>
        <fullName evidence="1">Uncharacterized protein</fullName>
    </submittedName>
</protein>
<gene>
    <name evidence="1" type="ORF">CALMAC_LOCUS4710</name>
</gene>
<organism evidence="1 2">
    <name type="scientific">Callosobruchus maculatus</name>
    <name type="common">Southern cowpea weevil</name>
    <name type="synonym">Pulse bruchid</name>
    <dbReference type="NCBI Taxonomy" id="64391"/>
    <lineage>
        <taxon>Eukaryota</taxon>
        <taxon>Metazoa</taxon>
        <taxon>Ecdysozoa</taxon>
        <taxon>Arthropoda</taxon>
        <taxon>Hexapoda</taxon>
        <taxon>Insecta</taxon>
        <taxon>Pterygota</taxon>
        <taxon>Neoptera</taxon>
        <taxon>Endopterygota</taxon>
        <taxon>Coleoptera</taxon>
        <taxon>Polyphaga</taxon>
        <taxon>Cucujiformia</taxon>
        <taxon>Chrysomeloidea</taxon>
        <taxon>Chrysomelidae</taxon>
        <taxon>Bruchinae</taxon>
        <taxon>Bruchini</taxon>
        <taxon>Callosobruchus</taxon>
    </lineage>
</organism>
<name>A0A653BYP5_CALMS</name>
<dbReference type="AlphaFoldDB" id="A0A653BYP5"/>
<keyword evidence="2" id="KW-1185">Reference proteome</keyword>
<evidence type="ECO:0000313" key="1">
    <source>
        <dbReference type="EMBL" id="VEN40610.1"/>
    </source>
</evidence>
<accession>A0A653BYP5</accession>
<dbReference type="EMBL" id="CAACVG010006557">
    <property type="protein sequence ID" value="VEN40610.1"/>
    <property type="molecule type" value="Genomic_DNA"/>
</dbReference>
<sequence length="33" mass="3784">MLTEQRISEESMKVIPVPPFTALNHTSILCLER</sequence>